<comment type="caution">
    <text evidence="2">The sequence shown here is derived from an EMBL/GenBank/DDBJ whole genome shotgun (WGS) entry which is preliminary data.</text>
</comment>
<keyword evidence="3" id="KW-1185">Reference proteome</keyword>
<dbReference type="AlphaFoldDB" id="A0A9Q1D506"/>
<name>A0A9Q1D506_CONCO</name>
<proteinExistence type="predicted"/>
<evidence type="ECO:0000256" key="1">
    <source>
        <dbReference type="SAM" id="MobiDB-lite"/>
    </source>
</evidence>
<dbReference type="EMBL" id="JAFJMO010000013">
    <property type="protein sequence ID" value="KAJ8258711.1"/>
    <property type="molecule type" value="Genomic_DNA"/>
</dbReference>
<evidence type="ECO:0000313" key="3">
    <source>
        <dbReference type="Proteomes" id="UP001152803"/>
    </source>
</evidence>
<reference evidence="2" key="1">
    <citation type="journal article" date="2023" name="Science">
        <title>Genome structures resolve the early diversification of teleost fishes.</title>
        <authorList>
            <person name="Parey E."/>
            <person name="Louis A."/>
            <person name="Montfort J."/>
            <person name="Bouchez O."/>
            <person name="Roques C."/>
            <person name="Iampietro C."/>
            <person name="Lluch J."/>
            <person name="Castinel A."/>
            <person name="Donnadieu C."/>
            <person name="Desvignes T."/>
            <person name="Floi Bucao C."/>
            <person name="Jouanno E."/>
            <person name="Wen M."/>
            <person name="Mejri S."/>
            <person name="Dirks R."/>
            <person name="Jansen H."/>
            <person name="Henkel C."/>
            <person name="Chen W.J."/>
            <person name="Zahm M."/>
            <person name="Cabau C."/>
            <person name="Klopp C."/>
            <person name="Thompson A.W."/>
            <person name="Robinson-Rechavi M."/>
            <person name="Braasch I."/>
            <person name="Lecointre G."/>
            <person name="Bobe J."/>
            <person name="Postlethwait J.H."/>
            <person name="Berthelot C."/>
            <person name="Roest Crollius H."/>
            <person name="Guiguen Y."/>
        </authorList>
    </citation>
    <scope>NUCLEOTIDE SEQUENCE</scope>
    <source>
        <strain evidence="2">Concon-B</strain>
    </source>
</reference>
<feature type="region of interest" description="Disordered" evidence="1">
    <location>
        <begin position="1"/>
        <end position="36"/>
    </location>
</feature>
<gene>
    <name evidence="2" type="ORF">COCON_G00177230</name>
</gene>
<sequence>MKATADSKHAARGKNTELSLQPSAEPVKHPQLGLSIGRGVSRDLEAPLHPTTGVRYLGSPLPSPPWALFTPLVRSLFIDDGGKGPLREDGHFLVFFLTSLLNFGISPRGPRSVSRGVAATA</sequence>
<protein>
    <submittedName>
        <fullName evidence="2">Uncharacterized protein</fullName>
    </submittedName>
</protein>
<dbReference type="Proteomes" id="UP001152803">
    <property type="component" value="Unassembled WGS sequence"/>
</dbReference>
<organism evidence="2 3">
    <name type="scientific">Conger conger</name>
    <name type="common">Conger eel</name>
    <name type="synonym">Muraena conger</name>
    <dbReference type="NCBI Taxonomy" id="82655"/>
    <lineage>
        <taxon>Eukaryota</taxon>
        <taxon>Metazoa</taxon>
        <taxon>Chordata</taxon>
        <taxon>Craniata</taxon>
        <taxon>Vertebrata</taxon>
        <taxon>Euteleostomi</taxon>
        <taxon>Actinopterygii</taxon>
        <taxon>Neopterygii</taxon>
        <taxon>Teleostei</taxon>
        <taxon>Anguilliformes</taxon>
        <taxon>Congridae</taxon>
        <taxon>Conger</taxon>
    </lineage>
</organism>
<accession>A0A9Q1D506</accession>
<evidence type="ECO:0000313" key="2">
    <source>
        <dbReference type="EMBL" id="KAJ8258711.1"/>
    </source>
</evidence>